<dbReference type="CDD" id="cd00833">
    <property type="entry name" value="PKS"/>
    <property type="match status" value="1"/>
</dbReference>
<evidence type="ECO:0000259" key="8">
    <source>
        <dbReference type="PROSITE" id="PS52004"/>
    </source>
</evidence>
<keyword evidence="10" id="KW-1185">Reference proteome</keyword>
<dbReference type="InterPro" id="IPR009081">
    <property type="entry name" value="PP-bd_ACP"/>
</dbReference>
<dbReference type="InterPro" id="IPR015422">
    <property type="entry name" value="PyrdxlP-dep_Trfase_small"/>
</dbReference>
<dbReference type="InterPro" id="IPR001917">
    <property type="entry name" value="Aminotrans_II_pyridoxalP_BS"/>
</dbReference>
<dbReference type="SUPFAM" id="SSF47336">
    <property type="entry name" value="ACP-like"/>
    <property type="match status" value="1"/>
</dbReference>
<organism evidence="9 10">
    <name type="scientific">Nocardia amikacinitolerans</name>
    <dbReference type="NCBI Taxonomy" id="756689"/>
    <lineage>
        <taxon>Bacteria</taxon>
        <taxon>Bacillati</taxon>
        <taxon>Actinomycetota</taxon>
        <taxon>Actinomycetes</taxon>
        <taxon>Mycobacteriales</taxon>
        <taxon>Nocardiaceae</taxon>
        <taxon>Nocardia</taxon>
    </lineage>
</organism>
<dbReference type="InterPro" id="IPR016036">
    <property type="entry name" value="Malonyl_transacylase_ACP-bd"/>
</dbReference>
<dbReference type="InterPro" id="IPR004839">
    <property type="entry name" value="Aminotransferase_I/II_large"/>
</dbReference>
<keyword evidence="5" id="KW-0663">Pyridoxal phosphate</keyword>
<dbReference type="InterPro" id="IPR050091">
    <property type="entry name" value="PKS_NRPS_Biosynth_Enz"/>
</dbReference>
<dbReference type="SUPFAM" id="SSF53383">
    <property type="entry name" value="PLP-dependent transferases"/>
    <property type="match status" value="1"/>
</dbReference>
<dbReference type="GO" id="GO:0005737">
    <property type="term" value="C:cytoplasm"/>
    <property type="evidence" value="ECO:0007669"/>
    <property type="project" value="TreeGrafter"/>
</dbReference>
<dbReference type="GO" id="GO:0005886">
    <property type="term" value="C:plasma membrane"/>
    <property type="evidence" value="ECO:0007669"/>
    <property type="project" value="TreeGrafter"/>
</dbReference>
<dbReference type="InterPro" id="IPR020841">
    <property type="entry name" value="PKS_Beta-ketoAc_synthase_dom"/>
</dbReference>
<evidence type="ECO:0000256" key="2">
    <source>
        <dbReference type="ARBA" id="ARBA00022450"/>
    </source>
</evidence>
<dbReference type="SMART" id="SM00827">
    <property type="entry name" value="PKS_AT"/>
    <property type="match status" value="1"/>
</dbReference>
<reference evidence="9 10" key="1">
    <citation type="submission" date="2017-09" db="EMBL/GenBank/DDBJ databases">
        <authorList>
            <person name="Ehlers B."/>
            <person name="Leendertz F.H."/>
        </authorList>
    </citation>
    <scope>NUCLEOTIDE SEQUENCE [LARGE SCALE GENOMIC DNA]</scope>
    <source>
        <strain evidence="9 10">DSM 45537</strain>
    </source>
</reference>
<dbReference type="InterPro" id="IPR016035">
    <property type="entry name" value="Acyl_Trfase/lysoPLipase"/>
</dbReference>
<dbReference type="Pfam" id="PF00698">
    <property type="entry name" value="Acyl_transf_1"/>
    <property type="match status" value="1"/>
</dbReference>
<dbReference type="Pfam" id="PF16197">
    <property type="entry name" value="KAsynt_C_assoc"/>
    <property type="match status" value="1"/>
</dbReference>
<dbReference type="PANTHER" id="PTHR43775">
    <property type="entry name" value="FATTY ACID SYNTHASE"/>
    <property type="match status" value="1"/>
</dbReference>
<evidence type="ECO:0000313" key="9">
    <source>
        <dbReference type="EMBL" id="SNY80480.1"/>
    </source>
</evidence>
<evidence type="ECO:0000256" key="5">
    <source>
        <dbReference type="ARBA" id="ARBA00022898"/>
    </source>
</evidence>
<keyword evidence="3" id="KW-0597">Phosphoprotein</keyword>
<dbReference type="GO" id="GO:0004312">
    <property type="term" value="F:fatty acid synthase activity"/>
    <property type="evidence" value="ECO:0007669"/>
    <property type="project" value="TreeGrafter"/>
</dbReference>
<dbReference type="RefSeq" id="WP_425436926.1">
    <property type="nucleotide sequence ID" value="NZ_OBEG01000002.1"/>
</dbReference>
<dbReference type="Pfam" id="PF00155">
    <property type="entry name" value="Aminotran_1_2"/>
    <property type="match status" value="1"/>
</dbReference>
<dbReference type="Pfam" id="PF00109">
    <property type="entry name" value="ketoacyl-synt"/>
    <property type="match status" value="1"/>
</dbReference>
<evidence type="ECO:0000256" key="6">
    <source>
        <dbReference type="ARBA" id="ARBA00023268"/>
    </source>
</evidence>
<dbReference type="SUPFAM" id="SSF55048">
    <property type="entry name" value="Probable ACP-binding domain of malonyl-CoA ACP transacylase"/>
    <property type="match status" value="1"/>
</dbReference>
<proteinExistence type="predicted"/>
<dbReference type="PROSITE" id="PS00599">
    <property type="entry name" value="AA_TRANSFER_CLASS_2"/>
    <property type="match status" value="1"/>
</dbReference>
<name>A0A285L6A4_9NOCA</name>
<dbReference type="Gene3D" id="3.30.70.3290">
    <property type="match status" value="1"/>
</dbReference>
<dbReference type="SUPFAM" id="SSF52151">
    <property type="entry name" value="FabD/lysophospholipase-like"/>
    <property type="match status" value="1"/>
</dbReference>
<dbReference type="GO" id="GO:0071770">
    <property type="term" value="P:DIM/DIP cell wall layer assembly"/>
    <property type="evidence" value="ECO:0007669"/>
    <property type="project" value="TreeGrafter"/>
</dbReference>
<dbReference type="Gene3D" id="1.10.1200.10">
    <property type="entry name" value="ACP-like"/>
    <property type="match status" value="1"/>
</dbReference>
<dbReference type="Pfam" id="PF02801">
    <property type="entry name" value="Ketoacyl-synt_C"/>
    <property type="match status" value="1"/>
</dbReference>
<protein>
    <submittedName>
        <fullName evidence="9">8-amino-7-oxononanoate synthase</fullName>
    </submittedName>
</protein>
<keyword evidence="2" id="KW-0596">Phosphopantetheine</keyword>
<dbReference type="Gene3D" id="3.40.47.10">
    <property type="match status" value="1"/>
</dbReference>
<dbReference type="InterPro" id="IPR014043">
    <property type="entry name" value="Acyl_transferase_dom"/>
</dbReference>
<comment type="cofactor">
    <cofactor evidence="1">
        <name>pyridoxal 5'-phosphate</name>
        <dbReference type="ChEBI" id="CHEBI:597326"/>
    </cofactor>
</comment>
<dbReference type="PANTHER" id="PTHR43775:SF37">
    <property type="entry name" value="SI:DKEY-61P9.11"/>
    <property type="match status" value="1"/>
</dbReference>
<evidence type="ECO:0000256" key="3">
    <source>
        <dbReference type="ARBA" id="ARBA00022553"/>
    </source>
</evidence>
<dbReference type="InterPro" id="IPR001227">
    <property type="entry name" value="Ac_transferase_dom_sf"/>
</dbReference>
<dbReference type="InterPro" id="IPR036736">
    <property type="entry name" value="ACP-like_sf"/>
</dbReference>
<dbReference type="InterPro" id="IPR015424">
    <property type="entry name" value="PyrdxlP-dep_Trfase"/>
</dbReference>
<accession>A0A285L6A4</accession>
<dbReference type="InterPro" id="IPR016039">
    <property type="entry name" value="Thiolase-like"/>
</dbReference>
<dbReference type="InterPro" id="IPR032821">
    <property type="entry name" value="PKS_assoc"/>
</dbReference>
<dbReference type="CDD" id="cd06454">
    <property type="entry name" value="KBL_like"/>
    <property type="match status" value="1"/>
</dbReference>
<dbReference type="SUPFAM" id="SSF53901">
    <property type="entry name" value="Thiolase-like"/>
    <property type="match status" value="1"/>
</dbReference>
<dbReference type="EMBL" id="OBEG01000002">
    <property type="protein sequence ID" value="SNY80480.1"/>
    <property type="molecule type" value="Genomic_DNA"/>
</dbReference>
<feature type="compositionally biased region" description="Low complexity" evidence="7">
    <location>
        <begin position="891"/>
        <end position="908"/>
    </location>
</feature>
<dbReference type="Pfam" id="PF00550">
    <property type="entry name" value="PP-binding"/>
    <property type="match status" value="1"/>
</dbReference>
<dbReference type="InterPro" id="IPR015421">
    <property type="entry name" value="PyrdxlP-dep_Trfase_major"/>
</dbReference>
<dbReference type="InterPro" id="IPR014031">
    <property type="entry name" value="Ketoacyl_synth_C"/>
</dbReference>
<dbReference type="Proteomes" id="UP000219565">
    <property type="component" value="Unassembled WGS sequence"/>
</dbReference>
<dbReference type="InterPro" id="IPR014030">
    <property type="entry name" value="Ketoacyl_synth_N"/>
</dbReference>
<dbReference type="GO" id="GO:0030170">
    <property type="term" value="F:pyridoxal phosphate binding"/>
    <property type="evidence" value="ECO:0007669"/>
    <property type="project" value="InterPro"/>
</dbReference>
<dbReference type="STRING" id="1379680.GCA_001612615_05181"/>
<dbReference type="SMART" id="SM00825">
    <property type="entry name" value="PKS_KS"/>
    <property type="match status" value="1"/>
</dbReference>
<dbReference type="InterPro" id="IPR018201">
    <property type="entry name" value="Ketoacyl_synth_AS"/>
</dbReference>
<dbReference type="GO" id="GO:0006633">
    <property type="term" value="P:fatty acid biosynthetic process"/>
    <property type="evidence" value="ECO:0007669"/>
    <property type="project" value="InterPro"/>
</dbReference>
<keyword evidence="4" id="KW-0808">Transferase</keyword>
<feature type="domain" description="Ketosynthase family 3 (KS3)" evidence="8">
    <location>
        <begin position="20"/>
        <end position="439"/>
    </location>
</feature>
<dbReference type="Gene3D" id="3.90.1150.10">
    <property type="entry name" value="Aspartate Aminotransferase, domain 1"/>
    <property type="match status" value="1"/>
</dbReference>
<dbReference type="Gene3D" id="3.40.366.10">
    <property type="entry name" value="Malonyl-Coenzyme A Acyl Carrier Protein, domain 2"/>
    <property type="match status" value="1"/>
</dbReference>
<dbReference type="GO" id="GO:0004315">
    <property type="term" value="F:3-oxoacyl-[acyl-carrier-protein] synthase activity"/>
    <property type="evidence" value="ECO:0007669"/>
    <property type="project" value="InterPro"/>
</dbReference>
<sequence>MSRRTERIMCGHAARTTEPSDAIAIVGIDCRFPQAPDARALWALLMAGADAIAEVPGQRWRAGDFHDPAGGTGRVNNRTGGFLADADAFDNEFFGIAPREAAAMDPQQRLLLQSAWRAFEDAALDPRRQAGSNTGVFVGVMANEWATVHMRDYAGITPQMGSGNGYFMTANRLSYQLDLKGPSMAVDTACSSSLVAVHQACVALRAGECDQALAAGVNIAVTPALNVFYTQAGLSAPDGRCKPFSGKADGIGRGEGVAVLVLRRLADAQAEGLPIYAVIKGSAVNNDGRSNGITAPNRWAQQQVVAEAYRRAGVDAAQVAFLEAHGTGTVLGDMIEVKALGAAHAARRERPCAMGSIKGNLGHTEGAAGIAGLIKTTLSLHHRVVPPTRYAADENARLRMAEHGLRLLAEPMTLPDGRIHGAVSSFGMGGTNAHMVLASAPATPQATEADGGGVITLSSNDREGLRRNALRFAEVVEQDGAALSRLCWSSNEVKSSGRHRLSLVVRDRDRAVDALRACADDAELGTHSGVAQRTSIGWLFTGQGAQYPGMSRALREASPAYRRALAEVDERMTAHLHRSVAELLLGDDEIVHHTEFAQPAIFAVEYAMARALTELGVEPAWLLGHSVGEFAAAAVAGVFSLDDACRLVTARGRLMQRLPGGGAMLAVRSTADAVAELIAGDPDVALAAVNGPREIVLSGAAASIARIGAVLTDRGVTVRPLTVSHAFHSPLMNPMRDEFARVARDCAYNPPSIPIYSTSHGRLLAADEPMDADYWIEHISATVLFADAAAAALTTEPTHLIEVGPKRTLAPMLGRAHPELAAPILVPCPGPRATGDELADTIAALYRDGLDPHWEALYEPAARIRQRIGGYEFDTSRRYWTQIDVTPTSGAAPETTNPAPETTTPAQQHTEETTMDQLIALFREQAAVLAAAAKAEVAAQPTQPRLPGRSGRVGADLDAAAVVRAEAARVSGFPVEKLKDGETICGEMGFDSIMTADLFSGLARKVPGLVIEPSWFTESTTLGDVVGLVAPHVAEAESGQATALLDDVPATEVPDAPARSDVEPQYRIADFPEVQAIADRIEMAEKFGVSNPYFVINDGVTRDTSVVEGREVLNFSSYNYLGLSGHPAVTAAVQDAVARYGSSVSASRVLSGEKTIHADLEQELAALLGTEDAIALTSGHATNVTVIGHIVGPDDLIVHDSLAHDSILQGCKLSGATRRPFPHNDHAALDRILTDIRGRYRRVLIVIEGVYSQDGDIPDLPAIIEVKKKHKALLMIDEAHSVGVLGATGGGIGEYFGVDRAEVELWSGTMSKALAGCGGYVAGSRELIRFLKYTAPGFVYSVGITPANAAASLAALRQMRSEPEVFDRLRGLSRMFLELAKEAGIDTGDSHDTPIVPCIIGDSMRTLALSNALLRRGINVNPILHPAVPEDKARLRFFLTTCHTEEQIRYAVKVLAEELAILQA</sequence>
<dbReference type="PROSITE" id="PS00606">
    <property type="entry name" value="KS3_1"/>
    <property type="match status" value="1"/>
</dbReference>
<evidence type="ECO:0000256" key="4">
    <source>
        <dbReference type="ARBA" id="ARBA00022679"/>
    </source>
</evidence>
<dbReference type="PROSITE" id="PS52004">
    <property type="entry name" value="KS3_2"/>
    <property type="match status" value="1"/>
</dbReference>
<evidence type="ECO:0000256" key="7">
    <source>
        <dbReference type="SAM" id="MobiDB-lite"/>
    </source>
</evidence>
<evidence type="ECO:0000256" key="1">
    <source>
        <dbReference type="ARBA" id="ARBA00001933"/>
    </source>
</evidence>
<gene>
    <name evidence="9" type="ORF">SAMN04244553_2049</name>
</gene>
<evidence type="ECO:0000313" key="10">
    <source>
        <dbReference type="Proteomes" id="UP000219565"/>
    </source>
</evidence>
<dbReference type="Gene3D" id="3.40.640.10">
    <property type="entry name" value="Type I PLP-dependent aspartate aminotransferase-like (Major domain)"/>
    <property type="match status" value="1"/>
</dbReference>
<keyword evidence="6" id="KW-0511">Multifunctional enzyme</keyword>
<feature type="region of interest" description="Disordered" evidence="7">
    <location>
        <begin position="887"/>
        <end position="909"/>
    </location>
</feature>